<proteinExistence type="inferred from homology"/>
<dbReference type="PANTHER" id="PTHR34294:SF1">
    <property type="entry name" value="TRANSCRIPTIONAL REGULATOR LSRR"/>
    <property type="match status" value="1"/>
</dbReference>
<keyword evidence="3 6" id="KW-0238">DNA-binding</keyword>
<dbReference type="Pfam" id="PF04198">
    <property type="entry name" value="Sugar-bind"/>
    <property type="match status" value="1"/>
</dbReference>
<name>A0A366IAJ9_9FIRM</name>
<reference evidence="6 7" key="1">
    <citation type="submission" date="2018-06" db="EMBL/GenBank/DDBJ databases">
        <title>Genomic Encyclopedia of Type Strains, Phase IV (KMG-IV): sequencing the most valuable type-strain genomes for metagenomic binning, comparative biology and taxonomic classification.</title>
        <authorList>
            <person name="Goeker M."/>
        </authorList>
    </citation>
    <scope>NUCLEOTIDE SEQUENCE [LARGE SCALE GENOMIC DNA]</scope>
    <source>
        <strain evidence="6 7">DSM 22112</strain>
    </source>
</reference>
<dbReference type="Pfam" id="PF13412">
    <property type="entry name" value="HTH_24"/>
    <property type="match status" value="1"/>
</dbReference>
<comment type="caution">
    <text evidence="6">The sequence shown here is derived from an EMBL/GenBank/DDBJ whole genome shotgun (WGS) entry which is preliminary data.</text>
</comment>
<dbReference type="InterPro" id="IPR037171">
    <property type="entry name" value="NagB/RpiA_transferase-like"/>
</dbReference>
<keyword evidence="4" id="KW-0804">Transcription</keyword>
<evidence type="ECO:0000256" key="3">
    <source>
        <dbReference type="ARBA" id="ARBA00023125"/>
    </source>
</evidence>
<organism evidence="6 7">
    <name type="scientific">Alkalibaculum bacchi</name>
    <dbReference type="NCBI Taxonomy" id="645887"/>
    <lineage>
        <taxon>Bacteria</taxon>
        <taxon>Bacillati</taxon>
        <taxon>Bacillota</taxon>
        <taxon>Clostridia</taxon>
        <taxon>Eubacteriales</taxon>
        <taxon>Eubacteriaceae</taxon>
        <taxon>Alkalibaculum</taxon>
    </lineage>
</organism>
<dbReference type="Gene3D" id="3.40.50.1360">
    <property type="match status" value="1"/>
</dbReference>
<evidence type="ECO:0000313" key="7">
    <source>
        <dbReference type="Proteomes" id="UP000253490"/>
    </source>
</evidence>
<evidence type="ECO:0000256" key="4">
    <source>
        <dbReference type="ARBA" id="ARBA00023163"/>
    </source>
</evidence>
<dbReference type="PANTHER" id="PTHR34294">
    <property type="entry name" value="TRANSCRIPTIONAL REGULATOR-RELATED"/>
    <property type="match status" value="1"/>
</dbReference>
<dbReference type="Gene3D" id="1.10.10.10">
    <property type="entry name" value="Winged helix-like DNA-binding domain superfamily/Winged helix DNA-binding domain"/>
    <property type="match status" value="1"/>
</dbReference>
<dbReference type="GO" id="GO:0003700">
    <property type="term" value="F:DNA-binding transcription factor activity"/>
    <property type="evidence" value="ECO:0007669"/>
    <property type="project" value="InterPro"/>
</dbReference>
<keyword evidence="2" id="KW-0805">Transcription regulation</keyword>
<dbReference type="GO" id="GO:0003677">
    <property type="term" value="F:DNA binding"/>
    <property type="evidence" value="ECO:0007669"/>
    <property type="project" value="UniProtKB-KW"/>
</dbReference>
<gene>
    <name evidence="6" type="ORF">DES36_107120</name>
</gene>
<comment type="similarity">
    <text evidence="1">Belongs to the SorC transcriptional regulatory family.</text>
</comment>
<dbReference type="SUPFAM" id="SSF46785">
    <property type="entry name" value="Winged helix' DNA-binding domain"/>
    <property type="match status" value="1"/>
</dbReference>
<protein>
    <submittedName>
        <fullName evidence="6">DNA-binding transcriptional regulator LsrR (DeoR family)</fullName>
    </submittedName>
</protein>
<dbReference type="GO" id="GO:0006352">
    <property type="term" value="P:DNA-templated transcription initiation"/>
    <property type="evidence" value="ECO:0007669"/>
    <property type="project" value="InterPro"/>
</dbReference>
<dbReference type="InterPro" id="IPR007324">
    <property type="entry name" value="Sugar-bd_dom_put"/>
</dbReference>
<dbReference type="GO" id="GO:0030246">
    <property type="term" value="F:carbohydrate binding"/>
    <property type="evidence" value="ECO:0007669"/>
    <property type="project" value="InterPro"/>
</dbReference>
<sequence>MKDDVKRQLIKIAKYYYNDGLTQEEIAKRMSLSRQKISRLIQRLIPEGIVTIHIDDSLDSYLALEQGLEEKFNLKEVVVVSTEENNHMTLDNIGRAGAEYLDRILKHDDIIGIAWGRTLTYVSQHIVKERSNLNLSMVQLAGGVFPYGHFFNGELSKQSGEITREISLKLGAKPYLMNNPLVVDNIATKQVLLHESTISNIFNMAKTCTIAIVSIGSLGNNISPFVEGALTEEDLQYLLEKKAVGNFVFRYFDIDGNIIEAPFYDRLLCPELEPLKEIPLKICVSGTKEKVDAIFGGIRGGFVDVLVTDSETATALMKK</sequence>
<dbReference type="InterPro" id="IPR036388">
    <property type="entry name" value="WH-like_DNA-bd_sf"/>
</dbReference>
<dbReference type="AlphaFoldDB" id="A0A366IAJ9"/>
<evidence type="ECO:0000313" key="6">
    <source>
        <dbReference type="EMBL" id="RBP65380.1"/>
    </source>
</evidence>
<evidence type="ECO:0000256" key="1">
    <source>
        <dbReference type="ARBA" id="ARBA00010466"/>
    </source>
</evidence>
<evidence type="ECO:0000259" key="5">
    <source>
        <dbReference type="Pfam" id="PF04198"/>
    </source>
</evidence>
<evidence type="ECO:0000256" key="2">
    <source>
        <dbReference type="ARBA" id="ARBA00023015"/>
    </source>
</evidence>
<accession>A0A366IAJ9</accession>
<dbReference type="EMBL" id="QNRX01000007">
    <property type="protein sequence ID" value="RBP65380.1"/>
    <property type="molecule type" value="Genomic_DNA"/>
</dbReference>
<dbReference type="InterPro" id="IPR051054">
    <property type="entry name" value="SorC_transcr_regulators"/>
</dbReference>
<feature type="domain" description="Sugar-binding" evidence="5">
    <location>
        <begin position="62"/>
        <end position="318"/>
    </location>
</feature>
<dbReference type="InterPro" id="IPR036390">
    <property type="entry name" value="WH_DNA-bd_sf"/>
</dbReference>
<dbReference type="Proteomes" id="UP000253490">
    <property type="component" value="Unassembled WGS sequence"/>
</dbReference>
<keyword evidence="7" id="KW-1185">Reference proteome</keyword>
<dbReference type="SUPFAM" id="SSF100950">
    <property type="entry name" value="NagB/RpiA/CoA transferase-like"/>
    <property type="match status" value="1"/>
</dbReference>